<dbReference type="InterPro" id="IPR011876">
    <property type="entry name" value="IsopentenylPP_isomerase_typ1"/>
</dbReference>
<evidence type="ECO:0000256" key="10">
    <source>
        <dbReference type="ARBA" id="ARBA00023171"/>
    </source>
</evidence>
<evidence type="ECO:0000256" key="9">
    <source>
        <dbReference type="ARBA" id="ARBA00022737"/>
    </source>
</evidence>
<reference evidence="15" key="1">
    <citation type="submission" date="2021-01" db="EMBL/GenBank/DDBJ databases">
        <authorList>
            <person name="Bezrukov I."/>
        </authorList>
    </citation>
    <scope>NUCLEOTIDE SEQUENCE</scope>
</reference>
<dbReference type="InterPro" id="IPR015797">
    <property type="entry name" value="NUDIX_hydrolase-like_dom_sf"/>
</dbReference>
<feature type="domain" description="Nudix hydrolase" evidence="14">
    <location>
        <begin position="651"/>
        <end position="803"/>
    </location>
</feature>
<evidence type="ECO:0000256" key="8">
    <source>
        <dbReference type="ARBA" id="ARBA00022531"/>
    </source>
</evidence>
<dbReference type="SUPFAM" id="SSF55811">
    <property type="entry name" value="Nudix"/>
    <property type="match status" value="1"/>
</dbReference>
<keyword evidence="12" id="KW-0413">Isomerase</keyword>
<comment type="similarity">
    <text evidence="6">Belongs to the PPR family. P subfamily.</text>
</comment>
<dbReference type="CDD" id="cd02885">
    <property type="entry name" value="NUDIX_IPP_Isomerase"/>
    <property type="match status" value="1"/>
</dbReference>
<dbReference type="EMBL" id="LR999456">
    <property type="protein sequence ID" value="CAE6104539.1"/>
    <property type="molecule type" value="Genomic_DNA"/>
</dbReference>
<feature type="repeat" description="PPR" evidence="13">
    <location>
        <begin position="293"/>
        <end position="327"/>
    </location>
</feature>
<dbReference type="GO" id="GO:0004452">
    <property type="term" value="F:isopentenyl-diphosphate delta-isomerase activity"/>
    <property type="evidence" value="ECO:0007669"/>
    <property type="project" value="UniProtKB-EC"/>
</dbReference>
<comment type="function">
    <text evidence="2">Catalyzes the 1,3-allylic rearrangement of the homoallylic substrate isopentenyl (IPP) to its highly electrophilic allylic isomer, dimethylallyl diphosphate (DMAPP).</text>
</comment>
<gene>
    <name evidence="15" type="ORF">AARE701A_LOCUS15394</name>
</gene>
<dbReference type="EC" id="5.3.3.2" evidence="7"/>
<dbReference type="PROSITE" id="PS51462">
    <property type="entry name" value="NUDIX"/>
    <property type="match status" value="1"/>
</dbReference>
<sequence>MFLPRVNGTRFPPLVASRRLFSASAASLQQYCTEKPPIKPWPQRLFPKRLVSMITQQQNIDLALQIFLYAGKSHPGFTHNYDTYHTILFKLSRARAFDPVESLMADLRNSYPPIKCGENLFIDLLRNYGLAGRYESSMRIFLRIPDFGVKRSVRSLNTLLNVLIQNQRFDLVHAMFKNSKESFGITPNIFTCNLLVKALCKKNDIESAYKVLDEIPAMGLVPNLVTYTTILGGYVARGDMESAKRVLEEMLDRGWYPDATTYTVLMDGYCKLGRFSEAATVMDEMEKNEIEPNEVTYGVMIRALCKEKKSGEARNMFDEMLDRSFMPDSSLCCKVIDALCEDHKVDEACGLWRKMLKNNCMPDNALLSTLIHWLCKEGRVTEARKLFDEFEKGSIPSLLTYNTLIAGMCEKGELTEAGRLWDDMFERKCKPNAFTYNVLIEGLSKNGNVKEGVRVLEEMLEIGCFPNKTTFLILFEGLQKLGKEEDAIKIVSMAVMNGKVDRESWELFLKKFVGELDKGGQRLLWQLKGREAASQGRLRFSIHVPVQAIVIIKQLTLISLLLPLSSSSSSSSRFAPLRLSPIRSPAARTQHSVRAFSAVTMTDSNDAGMDAVQRRLMFEDECILVDENDRVVGHDTKYNCHLMEKIEAENLLHRAFSVFLFNSKYELLLQQRSKTKVTFPLVWTNTCCSHPLYRESELIEESVLGVRNAAQRKLLDELGIVAEDVPVDEFTPLGRMLYKAPSDGKWGEHELDYLLFIVRDVKLQPNPDEVAEIKYVSREELKELVKKADAGDEAVKLSPWFRLVVDNFLMKWWDHVEKGTLIEAADMKTIHKL</sequence>
<comment type="pathway">
    <text evidence="4">Porphyrin-containing compound metabolism; chlorophyll biosynthesis.</text>
</comment>
<evidence type="ECO:0000256" key="11">
    <source>
        <dbReference type="ARBA" id="ARBA00023229"/>
    </source>
</evidence>
<evidence type="ECO:0000256" key="5">
    <source>
        <dbReference type="ARBA" id="ARBA00007579"/>
    </source>
</evidence>
<evidence type="ECO:0000313" key="15">
    <source>
        <dbReference type="EMBL" id="CAE6104539.1"/>
    </source>
</evidence>
<evidence type="ECO:0000256" key="4">
    <source>
        <dbReference type="ARBA" id="ARBA00005173"/>
    </source>
</evidence>
<dbReference type="PANTHER" id="PTHR47447:SF28">
    <property type="entry name" value="PENTACOTRIPEPTIDE-REPEAT REGION OF PRORP DOMAIN-CONTAINING PROTEIN"/>
    <property type="match status" value="1"/>
</dbReference>
<dbReference type="AlphaFoldDB" id="A0A8S2AKQ6"/>
<feature type="repeat" description="PPR" evidence="13">
    <location>
        <begin position="432"/>
        <end position="466"/>
    </location>
</feature>
<evidence type="ECO:0000313" key="16">
    <source>
        <dbReference type="Proteomes" id="UP000682877"/>
    </source>
</evidence>
<dbReference type="Pfam" id="PF13041">
    <property type="entry name" value="PPR_2"/>
    <property type="match status" value="2"/>
</dbReference>
<dbReference type="Gene3D" id="1.25.40.10">
    <property type="entry name" value="Tetratricopeptide repeat domain"/>
    <property type="match status" value="4"/>
</dbReference>
<dbReference type="NCBIfam" id="TIGR00756">
    <property type="entry name" value="PPR"/>
    <property type="match status" value="8"/>
</dbReference>
<evidence type="ECO:0000256" key="2">
    <source>
        <dbReference type="ARBA" id="ARBA00003951"/>
    </source>
</evidence>
<keyword evidence="8" id="KW-0602">Photosynthesis</keyword>
<feature type="repeat" description="PPR" evidence="13">
    <location>
        <begin position="397"/>
        <end position="431"/>
    </location>
</feature>
<dbReference type="NCBIfam" id="TIGR02150">
    <property type="entry name" value="IPP_isom_1"/>
    <property type="match status" value="1"/>
</dbReference>
<dbReference type="PANTHER" id="PTHR47447">
    <property type="entry name" value="OS03G0856100 PROTEIN"/>
    <property type="match status" value="1"/>
</dbReference>
<dbReference type="FunFam" id="3.90.79.10:FF:000025">
    <property type="entry name" value="isopentenyl-diphosphate Delta-isomerase I"/>
    <property type="match status" value="1"/>
</dbReference>
<keyword evidence="11" id="KW-0414">Isoprene biosynthesis</keyword>
<evidence type="ECO:0000256" key="3">
    <source>
        <dbReference type="ARBA" id="ARBA00004826"/>
    </source>
</evidence>
<evidence type="ECO:0000256" key="6">
    <source>
        <dbReference type="ARBA" id="ARBA00007626"/>
    </source>
</evidence>
<dbReference type="InterPro" id="IPR002885">
    <property type="entry name" value="PPR_rpt"/>
</dbReference>
<keyword evidence="16" id="KW-1185">Reference proteome</keyword>
<feature type="repeat" description="PPR" evidence="13">
    <location>
        <begin position="258"/>
        <end position="292"/>
    </location>
</feature>
<accession>A0A8S2AKQ6</accession>
<evidence type="ECO:0000256" key="13">
    <source>
        <dbReference type="PROSITE-ProRule" id="PRU00708"/>
    </source>
</evidence>
<name>A0A8S2AKQ6_ARAAE</name>
<feature type="repeat" description="PPR" evidence="13">
    <location>
        <begin position="328"/>
        <end position="362"/>
    </location>
</feature>
<dbReference type="PROSITE" id="PS51375">
    <property type="entry name" value="PPR"/>
    <property type="match status" value="8"/>
</dbReference>
<keyword evidence="10" id="KW-0149">Chlorophyll biosynthesis</keyword>
<evidence type="ECO:0000259" key="14">
    <source>
        <dbReference type="PROSITE" id="PS51462"/>
    </source>
</evidence>
<comment type="catalytic activity">
    <reaction evidence="1">
        <text>isopentenyl diphosphate = dimethylallyl diphosphate</text>
        <dbReference type="Rhea" id="RHEA:23284"/>
        <dbReference type="ChEBI" id="CHEBI:57623"/>
        <dbReference type="ChEBI" id="CHEBI:128769"/>
        <dbReference type="EC" id="5.3.3.2"/>
    </reaction>
</comment>
<protein>
    <recommendedName>
        <fullName evidence="7">isopentenyl-diphosphate Delta-isomerase</fullName>
        <ecNumber evidence="7">5.3.3.2</ecNumber>
    </recommendedName>
</protein>
<dbReference type="Pfam" id="PF12854">
    <property type="entry name" value="PPR_1"/>
    <property type="match status" value="3"/>
</dbReference>
<dbReference type="GO" id="GO:0005829">
    <property type="term" value="C:cytosol"/>
    <property type="evidence" value="ECO:0007669"/>
    <property type="project" value="UniProtKB-ARBA"/>
</dbReference>
<dbReference type="GO" id="GO:0015995">
    <property type="term" value="P:chlorophyll biosynthetic process"/>
    <property type="evidence" value="ECO:0007669"/>
    <property type="project" value="UniProtKB-KW"/>
</dbReference>
<evidence type="ECO:0000256" key="1">
    <source>
        <dbReference type="ARBA" id="ARBA00000374"/>
    </source>
</evidence>
<dbReference type="InterPro" id="IPR011990">
    <property type="entry name" value="TPR-like_helical_dom_sf"/>
</dbReference>
<comment type="pathway">
    <text evidence="3">Isoprenoid biosynthesis; dimethylallyl diphosphate biosynthesis; dimethylallyl diphosphate from isopentenyl diphosphate: step 1/1.</text>
</comment>
<dbReference type="Proteomes" id="UP000682877">
    <property type="component" value="Chromosome 6"/>
</dbReference>
<dbReference type="InterPro" id="IPR000086">
    <property type="entry name" value="NUDIX_hydrolase_dom"/>
</dbReference>
<evidence type="ECO:0000256" key="7">
    <source>
        <dbReference type="ARBA" id="ARBA00012057"/>
    </source>
</evidence>
<proteinExistence type="inferred from homology"/>
<dbReference type="GO" id="GO:0015979">
    <property type="term" value="P:photosynthesis"/>
    <property type="evidence" value="ECO:0007669"/>
    <property type="project" value="UniProtKB-KW"/>
</dbReference>
<feature type="repeat" description="PPR" evidence="13">
    <location>
        <begin position="363"/>
        <end position="393"/>
    </location>
</feature>
<dbReference type="Pfam" id="PF00293">
    <property type="entry name" value="NUDIX"/>
    <property type="match status" value="1"/>
</dbReference>
<organism evidence="15 16">
    <name type="scientific">Arabidopsis arenosa</name>
    <name type="common">Sand rock-cress</name>
    <name type="synonym">Cardaminopsis arenosa</name>
    <dbReference type="NCBI Taxonomy" id="38785"/>
    <lineage>
        <taxon>Eukaryota</taxon>
        <taxon>Viridiplantae</taxon>
        <taxon>Streptophyta</taxon>
        <taxon>Embryophyta</taxon>
        <taxon>Tracheophyta</taxon>
        <taxon>Spermatophyta</taxon>
        <taxon>Magnoliopsida</taxon>
        <taxon>eudicotyledons</taxon>
        <taxon>Gunneridae</taxon>
        <taxon>Pentapetalae</taxon>
        <taxon>rosids</taxon>
        <taxon>malvids</taxon>
        <taxon>Brassicales</taxon>
        <taxon>Brassicaceae</taxon>
        <taxon>Camelineae</taxon>
        <taxon>Arabidopsis</taxon>
    </lineage>
</organism>
<feature type="repeat" description="PPR" evidence="13">
    <location>
        <begin position="188"/>
        <end position="222"/>
    </location>
</feature>
<dbReference type="Gene3D" id="3.90.79.10">
    <property type="entry name" value="Nucleoside Triphosphate Pyrophosphohydrolase"/>
    <property type="match status" value="1"/>
</dbReference>
<dbReference type="GO" id="GO:0008299">
    <property type="term" value="P:isoprenoid biosynthetic process"/>
    <property type="evidence" value="ECO:0007669"/>
    <property type="project" value="UniProtKB-KW"/>
</dbReference>
<evidence type="ECO:0000256" key="12">
    <source>
        <dbReference type="ARBA" id="ARBA00023235"/>
    </source>
</evidence>
<comment type="similarity">
    <text evidence="5">Belongs to the IPP isomerase type 1 family.</text>
</comment>
<feature type="repeat" description="PPR" evidence="13">
    <location>
        <begin position="223"/>
        <end position="257"/>
    </location>
</feature>
<keyword evidence="9" id="KW-0677">Repeat</keyword>